<evidence type="ECO:0000313" key="5">
    <source>
        <dbReference type="Proteomes" id="UP000055035"/>
    </source>
</evidence>
<protein>
    <submittedName>
        <fullName evidence="4">Leucine-rich repeat-containing protein (Substrate of the Dot/Icm secretion system)</fullName>
    </submittedName>
</protein>
<dbReference type="PANTHER" id="PTHR45617">
    <property type="entry name" value="LEUCINE RICH REPEAT FAMILY PROTEIN"/>
    <property type="match status" value="1"/>
</dbReference>
<evidence type="ECO:0000313" key="4">
    <source>
        <dbReference type="EMBL" id="KTD16887.1"/>
    </source>
</evidence>
<organism evidence="4 5">
    <name type="scientific">Legionella jordanis</name>
    <dbReference type="NCBI Taxonomy" id="456"/>
    <lineage>
        <taxon>Bacteria</taxon>
        <taxon>Pseudomonadati</taxon>
        <taxon>Pseudomonadota</taxon>
        <taxon>Gammaproteobacteria</taxon>
        <taxon>Legionellales</taxon>
        <taxon>Legionellaceae</taxon>
        <taxon>Legionella</taxon>
    </lineage>
</organism>
<evidence type="ECO:0000256" key="1">
    <source>
        <dbReference type="ARBA" id="ARBA00022614"/>
    </source>
</evidence>
<keyword evidence="2" id="KW-0677">Repeat</keyword>
<dbReference type="Proteomes" id="UP000055035">
    <property type="component" value="Unassembled WGS sequence"/>
</dbReference>
<dbReference type="Gene3D" id="3.80.10.10">
    <property type="entry name" value="Ribonuclease Inhibitor"/>
    <property type="match status" value="2"/>
</dbReference>
<comment type="caution">
    <text evidence="4">The sequence shown here is derived from an EMBL/GenBank/DDBJ whole genome shotgun (WGS) entry which is preliminary data.</text>
</comment>
<dbReference type="PANTHER" id="PTHR45617:SF181">
    <property type="entry name" value="LP04042P"/>
    <property type="match status" value="1"/>
</dbReference>
<keyword evidence="5" id="KW-1185">Reference proteome</keyword>
<dbReference type="Pfam" id="PF18493">
    <property type="entry name" value="DUF5617"/>
    <property type="match status" value="1"/>
</dbReference>
<dbReference type="PATRIC" id="fig|456.5.peg.1272"/>
<gene>
    <name evidence="4" type="ORF">Ljor_1193</name>
</gene>
<dbReference type="SUPFAM" id="SSF52047">
    <property type="entry name" value="RNI-like"/>
    <property type="match status" value="2"/>
</dbReference>
<name>A0A0W0V9P6_9GAMM</name>
<evidence type="ECO:0000256" key="2">
    <source>
        <dbReference type="ARBA" id="ARBA00022737"/>
    </source>
</evidence>
<reference evidence="4 5" key="1">
    <citation type="submission" date="2015-11" db="EMBL/GenBank/DDBJ databases">
        <title>Genomic analysis of 38 Legionella species identifies large and diverse effector repertoires.</title>
        <authorList>
            <person name="Burstein D."/>
            <person name="Amaro F."/>
            <person name="Zusman T."/>
            <person name="Lifshitz Z."/>
            <person name="Cohen O."/>
            <person name="Gilbert J.A."/>
            <person name="Pupko T."/>
            <person name="Shuman H.A."/>
            <person name="Segal G."/>
        </authorList>
    </citation>
    <scope>NUCLEOTIDE SEQUENCE [LARGE SCALE GENOMIC DNA]</scope>
    <source>
        <strain evidence="4 5">BL-540</strain>
    </source>
</reference>
<dbReference type="EMBL" id="LNYJ01000011">
    <property type="protein sequence ID" value="KTD16887.1"/>
    <property type="molecule type" value="Genomic_DNA"/>
</dbReference>
<sequence>MLIHLNEFENQAQAEAILKKISQMQVTELTLKGDFLSTTASQFLPLLPKTVKKVRFEYRPKYRSQLVDTGFSIYFTDYSELDVVGNFAEYVNALPEHIKKLTFHFVHEPHLPPLINFRGNNLIKTAQALRANVTGVDFAHFQLELEYGEKQQLFESLPATLREITFSWPDGLKFIHDGFESISLISASLFNQPKEKLIELFSHFSRKKSMRHLDLSKTQLHELPVDLIPVLFKQLPENLEYLNWSENKIWLNGAFFSKMLFKYLPRNLKVLNLSATGPCNLELEEFVLCLKEIPKSVIELDLSNNNIDLRSLSVILSALPVNIKRLKISEEDFNLPAADLCARFAFLPPHVTTLILSGKSLHGLSSIEIITALSRLTKTIKELDFSEGALSHLTVDELIEVISQLPPHVKKINLSGNQLHKLSPLDCDKFCSSFPKTLMEIDISDNGFSDFCPFEFERLKESIPATIKKIILDEGKFGFRQDGVLVPFSKNRNLSLFKPVSRLTQQKELARLRVVLMQWLNQVSYYLPDELLLIIFNAIFEFSKFKLDDLIADKQAIDEYSGIINQLSKTLIAATPPDVITDEVQQHSFTVAKQRIGALKPGAQHLDLGWCGLNRLEDRAYIQALFESCPKTISSLSLRNNGFQRDSRTLNRLYLMLSQIPEHIKIVDLSGHGFEQYGRIELEELFSHLPASVQGVSLTDEKPISPEHQIARRVWPHSYSNFIGSADLKKAYFILKDYTKQGSFFLRFVHMHWNRHYSEQISALVRKIECEVITTLPQLLFELEQMDIENMGGSLSRRLAFLSYAPSDVENLARRQEDAGYCYESLSC</sequence>
<dbReference type="AlphaFoldDB" id="A0A0W0V9P6"/>
<dbReference type="STRING" id="456.Ljor_1193"/>
<accession>A0A0W0V9P6</accession>
<evidence type="ECO:0000259" key="3">
    <source>
        <dbReference type="Pfam" id="PF18493"/>
    </source>
</evidence>
<dbReference type="OrthoDB" id="5634947at2"/>
<feature type="domain" description="RavJ-like C-terminal" evidence="3">
    <location>
        <begin position="726"/>
        <end position="802"/>
    </location>
</feature>
<proteinExistence type="predicted"/>
<dbReference type="RefSeq" id="WP_058470702.1">
    <property type="nucleotide sequence ID" value="NZ_CAAAIC010000012.1"/>
</dbReference>
<keyword evidence="1" id="KW-0433">Leucine-rich repeat</keyword>
<dbReference type="InterPro" id="IPR032675">
    <property type="entry name" value="LRR_dom_sf"/>
</dbReference>
<dbReference type="InterPro" id="IPR041234">
    <property type="entry name" value="RavJ-like_C"/>
</dbReference>